<organism evidence="9 10">
    <name type="scientific">Tripterygium wilfordii</name>
    <name type="common">Thunder God vine</name>
    <dbReference type="NCBI Taxonomy" id="458696"/>
    <lineage>
        <taxon>Eukaryota</taxon>
        <taxon>Viridiplantae</taxon>
        <taxon>Streptophyta</taxon>
        <taxon>Embryophyta</taxon>
        <taxon>Tracheophyta</taxon>
        <taxon>Spermatophyta</taxon>
        <taxon>Magnoliopsida</taxon>
        <taxon>eudicotyledons</taxon>
        <taxon>Gunneridae</taxon>
        <taxon>Pentapetalae</taxon>
        <taxon>rosids</taxon>
        <taxon>fabids</taxon>
        <taxon>Celastrales</taxon>
        <taxon>Celastraceae</taxon>
        <taxon>Tripterygium</taxon>
    </lineage>
</organism>
<feature type="compositionally biased region" description="Polar residues" evidence="7">
    <location>
        <begin position="96"/>
        <end position="112"/>
    </location>
</feature>
<comment type="caution">
    <text evidence="9">The sequence shown here is derived from an EMBL/GenBank/DDBJ whole genome shotgun (WGS) entry which is preliminary data.</text>
</comment>
<evidence type="ECO:0000256" key="1">
    <source>
        <dbReference type="ARBA" id="ARBA00003687"/>
    </source>
</evidence>
<evidence type="ECO:0000256" key="7">
    <source>
        <dbReference type="SAM" id="MobiDB-lite"/>
    </source>
</evidence>
<dbReference type="GO" id="GO:0003680">
    <property type="term" value="F:minor groove of adenine-thymine-rich DNA binding"/>
    <property type="evidence" value="ECO:0007669"/>
    <property type="project" value="UniProtKB-UniRule"/>
</dbReference>
<evidence type="ECO:0000256" key="5">
    <source>
        <dbReference type="ARBA" id="ARBA00023242"/>
    </source>
</evidence>
<dbReference type="SUPFAM" id="SSF117856">
    <property type="entry name" value="AF0104/ALDC/Ptd012-like"/>
    <property type="match status" value="1"/>
</dbReference>
<evidence type="ECO:0000259" key="8">
    <source>
        <dbReference type="PROSITE" id="PS51742"/>
    </source>
</evidence>
<feature type="region of interest" description="Disordered" evidence="7">
    <location>
        <begin position="152"/>
        <end position="236"/>
    </location>
</feature>
<evidence type="ECO:0000256" key="6">
    <source>
        <dbReference type="RuleBase" id="RU367031"/>
    </source>
</evidence>
<name>A0A7J7CJU2_TRIWF</name>
<evidence type="ECO:0000256" key="4">
    <source>
        <dbReference type="ARBA" id="ARBA00023163"/>
    </source>
</evidence>
<comment type="function">
    <text evidence="1 6">Transcription factor that specifically binds AT-rich DNA sequences related to the nuclear matrix attachment regions (MARs).</text>
</comment>
<dbReference type="InterPro" id="IPR017956">
    <property type="entry name" value="AT_hook_DNA-bd_motif"/>
</dbReference>
<dbReference type="InterPro" id="IPR039605">
    <property type="entry name" value="AHL"/>
</dbReference>
<dbReference type="CDD" id="cd11378">
    <property type="entry name" value="DUF296"/>
    <property type="match status" value="1"/>
</dbReference>
<keyword evidence="10" id="KW-1185">Reference proteome</keyword>
<proteinExistence type="predicted"/>
<evidence type="ECO:0000256" key="2">
    <source>
        <dbReference type="ARBA" id="ARBA00023015"/>
    </source>
</evidence>
<dbReference type="PANTHER" id="PTHR31500:SF51">
    <property type="entry name" value="AT-HOOK MOTIF NUCLEAR-LOCALIZED PROTEIN 8"/>
    <property type="match status" value="1"/>
</dbReference>
<keyword evidence="2 6" id="KW-0805">Transcription regulation</keyword>
<sequence length="445" mass="46097">MMRLMLLHIKTIKECSNIMTENFPSHSNIVARKMSLSQSLSLLKSGSRTAEVATATNLKPSTPPLNRWLLRTKRKAATKMDSTPPRHPPNILLGPTPTSSTHHPFSPTPTSAPGSSMIYRFASNSVGPTSAAVAVPRPFDATIGAPNAGAFDGSSSSLRPCGFDIDPAKKKRGRPRKYAPDNNIALGLAPTPTSTASASSALVLHGHSGGNGGGTPPSEPTLKRQRGRPPGSGKKQLDALGAGGVGFTPHVIMVKAGDDIASKILAFSQQGPRTVCILSANGAICNVTLHHPANAGSTVTYEGRYEIISLSGSFLLSESNGSRSRNGGLSVSLAGPDGRVLGGGVAGMLMAATPVQVIVGSFIAEGKKSNNTAKPEPSSAPTPSMLNFGTTATTASPESRGGSSESSDENGGSTLNRAPGLYSNSGQQMHSMQMYHQLWAGQTQQ</sequence>
<dbReference type="AlphaFoldDB" id="A0A7J7CJU2"/>
<dbReference type="InParanoid" id="A0A7J7CJU2"/>
<dbReference type="PANTHER" id="PTHR31500">
    <property type="entry name" value="AT-HOOK MOTIF NUCLEAR-LOCALIZED PROTEIN 9"/>
    <property type="match status" value="1"/>
</dbReference>
<keyword evidence="4 6" id="KW-0804">Transcription</keyword>
<dbReference type="Pfam" id="PF03479">
    <property type="entry name" value="PCC"/>
    <property type="match status" value="1"/>
</dbReference>
<feature type="region of interest" description="Disordered" evidence="7">
    <location>
        <begin position="75"/>
        <end position="112"/>
    </location>
</feature>
<accession>A0A7J7CJU2</accession>
<dbReference type="Gene3D" id="3.30.1330.80">
    <property type="entry name" value="Hypothetical protein, similar to alpha- acetolactate decarboxylase, domain 2"/>
    <property type="match status" value="1"/>
</dbReference>
<dbReference type="PROSITE" id="PS51742">
    <property type="entry name" value="PPC"/>
    <property type="match status" value="1"/>
</dbReference>
<evidence type="ECO:0000313" key="10">
    <source>
        <dbReference type="Proteomes" id="UP000593562"/>
    </source>
</evidence>
<keyword evidence="5 6" id="KW-0539">Nucleus</keyword>
<feature type="region of interest" description="Disordered" evidence="7">
    <location>
        <begin position="368"/>
        <end position="426"/>
    </location>
</feature>
<keyword evidence="3 6" id="KW-0238">DNA-binding</keyword>
<comment type="subcellular location">
    <subcellularLocation>
        <location evidence="6">Nucleus</location>
    </subcellularLocation>
</comment>
<feature type="compositionally biased region" description="Low complexity" evidence="7">
    <location>
        <begin position="189"/>
        <end position="201"/>
    </location>
</feature>
<reference evidence="9 10" key="1">
    <citation type="journal article" date="2020" name="Nat. Commun.">
        <title>Genome of Tripterygium wilfordii and identification of cytochrome P450 involved in triptolide biosynthesis.</title>
        <authorList>
            <person name="Tu L."/>
            <person name="Su P."/>
            <person name="Zhang Z."/>
            <person name="Gao L."/>
            <person name="Wang J."/>
            <person name="Hu T."/>
            <person name="Zhou J."/>
            <person name="Zhang Y."/>
            <person name="Zhao Y."/>
            <person name="Liu Y."/>
            <person name="Song Y."/>
            <person name="Tong Y."/>
            <person name="Lu Y."/>
            <person name="Yang J."/>
            <person name="Xu C."/>
            <person name="Jia M."/>
            <person name="Peters R.J."/>
            <person name="Huang L."/>
            <person name="Gao W."/>
        </authorList>
    </citation>
    <scope>NUCLEOTIDE SEQUENCE [LARGE SCALE GENOMIC DNA]</scope>
    <source>
        <strain evidence="10">cv. XIE 37</strain>
        <tissue evidence="9">Leaf</tissue>
    </source>
</reference>
<evidence type="ECO:0000256" key="3">
    <source>
        <dbReference type="ARBA" id="ARBA00023125"/>
    </source>
</evidence>
<comment type="domain">
    <text evidence="6">The PPC domain mediates interactions between AHL proteins.</text>
</comment>
<dbReference type="Proteomes" id="UP000593562">
    <property type="component" value="Unassembled WGS sequence"/>
</dbReference>
<feature type="compositionally biased region" description="Polar residues" evidence="7">
    <location>
        <begin position="369"/>
        <end position="395"/>
    </location>
</feature>
<dbReference type="SMART" id="SM00384">
    <property type="entry name" value="AT_hook"/>
    <property type="match status" value="2"/>
</dbReference>
<protein>
    <recommendedName>
        <fullName evidence="6">AT-hook motif nuclear-localized protein</fullName>
    </recommendedName>
</protein>
<gene>
    <name evidence="9" type="ORF">HS088_TW16G00728</name>
</gene>
<dbReference type="GO" id="GO:0005634">
    <property type="term" value="C:nucleus"/>
    <property type="evidence" value="ECO:0007669"/>
    <property type="project" value="UniProtKB-SubCell"/>
</dbReference>
<evidence type="ECO:0000313" key="9">
    <source>
        <dbReference type="EMBL" id="KAF5734281.1"/>
    </source>
</evidence>
<dbReference type="FunCoup" id="A0A7J7CJU2">
    <property type="interactions" value="1167"/>
</dbReference>
<dbReference type="EMBL" id="JAAARO010000016">
    <property type="protein sequence ID" value="KAF5734281.1"/>
    <property type="molecule type" value="Genomic_DNA"/>
</dbReference>
<feature type="domain" description="PPC" evidence="8">
    <location>
        <begin position="243"/>
        <end position="386"/>
    </location>
</feature>
<feature type="compositionally biased region" description="Low complexity" evidence="7">
    <location>
        <begin position="396"/>
        <end position="413"/>
    </location>
</feature>
<dbReference type="InterPro" id="IPR005175">
    <property type="entry name" value="PPC_dom"/>
</dbReference>